<evidence type="ECO:0000313" key="2">
    <source>
        <dbReference type="Proteomes" id="UP000006589"/>
    </source>
</evidence>
<proteinExistence type="predicted"/>
<dbReference type="PATRIC" id="fig|426355.14.peg.6407"/>
<evidence type="ECO:0000313" key="1">
    <source>
        <dbReference type="EMBL" id="ACB28315.1"/>
    </source>
</evidence>
<protein>
    <recommendedName>
        <fullName evidence="3">Addiction module toxin RelE</fullName>
    </recommendedName>
</protein>
<dbReference type="EMBL" id="CP001004">
    <property type="protein sequence ID" value="ACB28315.1"/>
    <property type="molecule type" value="Genomic_DNA"/>
</dbReference>
<dbReference type="OrthoDB" id="9797093at2"/>
<name>B1M9Z0_METRJ</name>
<dbReference type="KEGG" id="mrd:Mrad2831_6395"/>
<dbReference type="RefSeq" id="WP_012338204.1">
    <property type="nucleotide sequence ID" value="NC_010514.1"/>
</dbReference>
<dbReference type="HOGENOM" id="CLU_139003_0_0_5"/>
<evidence type="ECO:0008006" key="3">
    <source>
        <dbReference type="Google" id="ProtNLM"/>
    </source>
</evidence>
<organism evidence="1 2">
    <name type="scientific">Methylobacterium radiotolerans (strain ATCC 27329 / DSM 1819 / JCM 2831 / NBRC 15690 / NCIMB 10815 / 0-1)</name>
    <dbReference type="NCBI Taxonomy" id="426355"/>
    <lineage>
        <taxon>Bacteria</taxon>
        <taxon>Pseudomonadati</taxon>
        <taxon>Pseudomonadota</taxon>
        <taxon>Alphaproteobacteria</taxon>
        <taxon>Hyphomicrobiales</taxon>
        <taxon>Methylobacteriaceae</taxon>
        <taxon>Methylobacterium</taxon>
    </lineage>
</organism>
<accession>B1M9Z0</accession>
<dbReference type="Pfam" id="PF05973">
    <property type="entry name" value="Gp49"/>
    <property type="match status" value="1"/>
</dbReference>
<dbReference type="GeneID" id="6142507"/>
<gene>
    <name evidence="1" type="ordered locus">Mrad2831_6395</name>
</gene>
<geneLocation type="plasmid" evidence="1 2">
    <name>pMRAD03</name>
</geneLocation>
<keyword evidence="1" id="KW-0614">Plasmid</keyword>
<dbReference type="InterPro" id="IPR009241">
    <property type="entry name" value="HigB-like"/>
</dbReference>
<dbReference type="AlphaFoldDB" id="B1M9Z0"/>
<reference evidence="1 2" key="1">
    <citation type="submission" date="2008-03" db="EMBL/GenBank/DDBJ databases">
        <title>Complete sequence of plasmid3 of Methylobacterium radiotolerans JCM 2831.</title>
        <authorList>
            <consortium name="US DOE Joint Genome Institute"/>
            <person name="Copeland A."/>
            <person name="Lucas S."/>
            <person name="Lapidus A."/>
            <person name="Glavina del Rio T."/>
            <person name="Dalin E."/>
            <person name="Tice H."/>
            <person name="Bruce D."/>
            <person name="Goodwin L."/>
            <person name="Pitluck S."/>
            <person name="Kiss H."/>
            <person name="Brettin T."/>
            <person name="Detter J.C."/>
            <person name="Han C."/>
            <person name="Kuske C.R."/>
            <person name="Schmutz J."/>
            <person name="Larimer F."/>
            <person name="Land M."/>
            <person name="Hauser L."/>
            <person name="Kyrpides N."/>
            <person name="Mikhailova N."/>
            <person name="Marx C.J."/>
            <person name="Richardson P."/>
        </authorList>
    </citation>
    <scope>NUCLEOTIDE SEQUENCE [LARGE SCALE GENOMIC DNA]</scope>
    <source>
        <strain evidence="2">ATCC 27329 / DSM 1819 / JCM 2831 / NBRC 15690 / NCIMB 10815 / 0-1</strain>
        <plasmid evidence="2">Plasmid pMRAD03</plasmid>
    </source>
</reference>
<sequence length="138" mass="15305">MPPSQLKPTPLPTARKQLRYVGSAQKDLLKFPSEVREEVAHALRVAQRGRKPLSAKPLTGDPAFKGASTLEIVEDHDTNTYRVIITVKYPEVVYVIDAFQKKSTSGISTPQKDIRRIKARLKTAAAEYAKEFKASGAK</sequence>
<dbReference type="Proteomes" id="UP000006589">
    <property type="component" value="Plasmid pMRAD03"/>
</dbReference>